<reference evidence="1 2" key="1">
    <citation type="submission" date="2019-03" db="EMBL/GenBank/DDBJ databases">
        <title>Alkanindiges illinoisensis: a potential pathogenic isolated from ascites of a gastric cancer patient with abdominal metastasis.</title>
        <authorList>
            <person name="Hu X."/>
            <person name="Yang B."/>
            <person name="Yan X."/>
            <person name="Lin L."/>
            <person name="Zhao H."/>
            <person name="Zhou F."/>
            <person name="Su B."/>
            <person name="Chen J."/>
            <person name="Rui Y."/>
            <person name="Wang Q."/>
            <person name="Zheng L."/>
        </authorList>
    </citation>
    <scope>NUCLEOTIDE SEQUENCE [LARGE SCALE GENOMIC DNA]</scope>
    <source>
        <strain evidence="1 2">NFYY 23406</strain>
    </source>
</reference>
<protein>
    <submittedName>
        <fullName evidence="1">Uncharacterized protein</fullName>
    </submittedName>
</protein>
<proteinExistence type="predicted"/>
<accession>A0A4Y7X8X6</accession>
<gene>
    <name evidence="1" type="ORF">E2B99_13700</name>
</gene>
<evidence type="ECO:0000313" key="2">
    <source>
        <dbReference type="Proteomes" id="UP000297834"/>
    </source>
</evidence>
<dbReference type="EMBL" id="SNTY01000085">
    <property type="protein sequence ID" value="TEU23365.1"/>
    <property type="molecule type" value="Genomic_DNA"/>
</dbReference>
<comment type="caution">
    <text evidence="1">The sequence shown here is derived from an EMBL/GenBank/DDBJ whole genome shotgun (WGS) entry which is preliminary data.</text>
</comment>
<organism evidence="1 2">
    <name type="scientific">Alkanindiges illinoisensis</name>
    <dbReference type="NCBI Taxonomy" id="197183"/>
    <lineage>
        <taxon>Bacteria</taxon>
        <taxon>Pseudomonadati</taxon>
        <taxon>Pseudomonadota</taxon>
        <taxon>Gammaproteobacteria</taxon>
        <taxon>Moraxellales</taxon>
        <taxon>Moraxellaceae</taxon>
        <taxon>Alkanindiges</taxon>
    </lineage>
</organism>
<name>A0A4Y7X8X6_9GAMM</name>
<evidence type="ECO:0000313" key="1">
    <source>
        <dbReference type="EMBL" id="TEU23365.1"/>
    </source>
</evidence>
<dbReference type="AlphaFoldDB" id="A0A4Y7X8X6"/>
<dbReference type="Proteomes" id="UP000297834">
    <property type="component" value="Unassembled WGS sequence"/>
</dbReference>
<dbReference type="RefSeq" id="WP_134245793.1">
    <property type="nucleotide sequence ID" value="NZ_SNTY01000085.1"/>
</dbReference>
<sequence length="136" mass="15949">MPPESILITVAPENDTKIFKWEITVSELEHKYEIALFGFFPNTPLQPDPINLNKFITSRIEHDYKEASYPEYRGTIHECHTIICRKNAKLLHQLVLEIVDYIHSKVGDFKSIAYQGTNHYLNFDTLKVKFPDIERK</sequence>
<keyword evidence="2" id="KW-1185">Reference proteome</keyword>